<keyword evidence="3" id="KW-1185">Reference proteome</keyword>
<evidence type="ECO:0000313" key="2">
    <source>
        <dbReference type="EMBL" id="MDI6099247.1"/>
    </source>
</evidence>
<evidence type="ECO:0000259" key="1">
    <source>
        <dbReference type="Pfam" id="PF12697"/>
    </source>
</evidence>
<dbReference type="SUPFAM" id="SSF53474">
    <property type="entry name" value="alpha/beta-Hydrolases"/>
    <property type="match status" value="1"/>
</dbReference>
<dbReference type="Pfam" id="PF12697">
    <property type="entry name" value="Abhydrolase_6"/>
    <property type="match status" value="1"/>
</dbReference>
<name>A0ABT6WHR0_9ACTN</name>
<proteinExistence type="predicted"/>
<sequence length="266" mass="27913">MDWHRVADSVHGGERITVHRGPGTGPALVLAHGMEDSWLSWEPLIAGLHGRFTPYALDLPWRPGGDYAWRADPGPAALLAAAVALVPQPVTVLAGHSYGAGAVLELLAFGFTPTAAVLVAPHYRPPGDEDGPELVARESARFAGVIAEGVRLRLGPRATTLDPGLVETMIGKTLDRIGPGGVQALLHQFLVCSRLPLGDVRVPTLVITGSADPALAGPRTTALRAAMPAATIHTRPGAGHFIHVQDSDRVGAEIRAFLDTVRVPTA</sequence>
<dbReference type="PANTHER" id="PTHR43798:SF33">
    <property type="entry name" value="HYDROLASE, PUTATIVE (AFU_ORTHOLOGUE AFUA_2G14860)-RELATED"/>
    <property type="match status" value="1"/>
</dbReference>
<dbReference type="InterPro" id="IPR029058">
    <property type="entry name" value="AB_hydrolase_fold"/>
</dbReference>
<gene>
    <name evidence="2" type="ORF">QLQ12_11640</name>
</gene>
<reference evidence="2 3" key="1">
    <citation type="submission" date="2023-05" db="EMBL/GenBank/DDBJ databases">
        <title>Actinoplanes sp. NEAU-A12 genome sequencing.</title>
        <authorList>
            <person name="Wang Z.-S."/>
        </authorList>
    </citation>
    <scope>NUCLEOTIDE SEQUENCE [LARGE SCALE GENOMIC DNA]</scope>
    <source>
        <strain evidence="2 3">NEAU-A12</strain>
    </source>
</reference>
<dbReference type="PANTHER" id="PTHR43798">
    <property type="entry name" value="MONOACYLGLYCEROL LIPASE"/>
    <property type="match status" value="1"/>
</dbReference>
<keyword evidence="2" id="KW-0378">Hydrolase</keyword>
<protein>
    <submittedName>
        <fullName evidence="2">Alpha/beta hydrolase</fullName>
    </submittedName>
</protein>
<dbReference type="InterPro" id="IPR000073">
    <property type="entry name" value="AB_hydrolase_1"/>
</dbReference>
<dbReference type="RefSeq" id="WP_282759311.1">
    <property type="nucleotide sequence ID" value="NZ_JASCTH010000006.1"/>
</dbReference>
<dbReference type="InterPro" id="IPR050266">
    <property type="entry name" value="AB_hydrolase_sf"/>
</dbReference>
<organism evidence="2 3">
    <name type="scientific">Actinoplanes sandaracinus</name>
    <dbReference type="NCBI Taxonomy" id="3045177"/>
    <lineage>
        <taxon>Bacteria</taxon>
        <taxon>Bacillati</taxon>
        <taxon>Actinomycetota</taxon>
        <taxon>Actinomycetes</taxon>
        <taxon>Micromonosporales</taxon>
        <taxon>Micromonosporaceae</taxon>
        <taxon>Actinoplanes</taxon>
    </lineage>
</organism>
<comment type="caution">
    <text evidence="2">The sequence shown here is derived from an EMBL/GenBank/DDBJ whole genome shotgun (WGS) entry which is preliminary data.</text>
</comment>
<evidence type="ECO:0000313" key="3">
    <source>
        <dbReference type="Proteomes" id="UP001241758"/>
    </source>
</evidence>
<dbReference type="EMBL" id="JASCTH010000006">
    <property type="protein sequence ID" value="MDI6099247.1"/>
    <property type="molecule type" value="Genomic_DNA"/>
</dbReference>
<dbReference type="Proteomes" id="UP001241758">
    <property type="component" value="Unassembled WGS sequence"/>
</dbReference>
<feature type="domain" description="AB hydrolase-1" evidence="1">
    <location>
        <begin position="28"/>
        <end position="250"/>
    </location>
</feature>
<dbReference type="GO" id="GO:0016787">
    <property type="term" value="F:hydrolase activity"/>
    <property type="evidence" value="ECO:0007669"/>
    <property type="project" value="UniProtKB-KW"/>
</dbReference>
<accession>A0ABT6WHR0</accession>
<dbReference type="Gene3D" id="3.40.50.1820">
    <property type="entry name" value="alpha/beta hydrolase"/>
    <property type="match status" value="1"/>
</dbReference>